<feature type="region of interest" description="Disordered" evidence="9">
    <location>
        <begin position="186"/>
        <end position="211"/>
    </location>
</feature>
<reference evidence="10" key="1">
    <citation type="submission" date="2014-02" db="EMBL/GenBank/DDBJ databases">
        <authorList>
            <person name="Genoscope - CEA"/>
        </authorList>
    </citation>
    <scope>NUCLEOTIDE SEQUENCE</scope>
    <source>
        <strain evidence="10">LS3</strain>
    </source>
</reference>
<evidence type="ECO:0000256" key="2">
    <source>
        <dbReference type="ARBA" id="ARBA00006540"/>
    </source>
</evidence>
<evidence type="ECO:0000256" key="7">
    <source>
        <dbReference type="ARBA" id="ARBA00035209"/>
    </source>
</evidence>
<dbReference type="SUPFAM" id="SSF50447">
    <property type="entry name" value="Translation proteins"/>
    <property type="match status" value="1"/>
</dbReference>
<evidence type="ECO:0000256" key="6">
    <source>
        <dbReference type="ARBA" id="ARBA00023274"/>
    </source>
</evidence>
<name>A0A060TAH3_BLAAD</name>
<protein>
    <recommendedName>
        <fullName evidence="7">Large ribosomal subunit protein uL3m</fullName>
    </recommendedName>
</protein>
<evidence type="ECO:0000256" key="9">
    <source>
        <dbReference type="SAM" id="MobiDB-lite"/>
    </source>
</evidence>
<dbReference type="AlphaFoldDB" id="A0A060TAH3"/>
<dbReference type="PhylomeDB" id="A0A060TAH3"/>
<dbReference type="InterPro" id="IPR019926">
    <property type="entry name" value="Ribosomal_uL3_CS"/>
</dbReference>
<reference evidence="10" key="2">
    <citation type="submission" date="2014-06" db="EMBL/GenBank/DDBJ databases">
        <title>The complete genome of Blastobotrys (Arxula) adeninivorans LS3 - a yeast of biotechnological interest.</title>
        <authorList>
            <person name="Kunze G."/>
            <person name="Gaillardin C."/>
            <person name="Czernicka M."/>
            <person name="Durrens P."/>
            <person name="Martin T."/>
            <person name="Boer E."/>
            <person name="Gabaldon T."/>
            <person name="Cruz J."/>
            <person name="Talla E."/>
            <person name="Marck C."/>
            <person name="Goffeau A."/>
            <person name="Barbe V."/>
            <person name="Baret P."/>
            <person name="Baronian K."/>
            <person name="Beier S."/>
            <person name="Bleykasten C."/>
            <person name="Bode R."/>
            <person name="Casaregola S."/>
            <person name="Despons L."/>
            <person name="Fairhead C."/>
            <person name="Giersberg M."/>
            <person name="Gierski P."/>
            <person name="Hahnel U."/>
            <person name="Hartmann A."/>
            <person name="Jankowska D."/>
            <person name="Jubin C."/>
            <person name="Jung P."/>
            <person name="Lafontaine I."/>
            <person name="Leh-Louis V."/>
            <person name="Lemaire M."/>
            <person name="Marcet-Houben M."/>
            <person name="Mascher M."/>
            <person name="Morel G."/>
            <person name="Richard G.-F."/>
            <person name="Riechen J."/>
            <person name="Sacerdot C."/>
            <person name="Sarkar A."/>
            <person name="Savel G."/>
            <person name="Schacherer J."/>
            <person name="Sherman D."/>
            <person name="Straub M.-L."/>
            <person name="Stein N."/>
            <person name="Thierry A."/>
            <person name="Trautwein-Schult A."/>
            <person name="Westhof E."/>
            <person name="Worch S."/>
            <person name="Dujon B."/>
            <person name="Souciet J.-L."/>
            <person name="Wincker P."/>
            <person name="Scholz U."/>
            <person name="Neuveglise N."/>
        </authorList>
    </citation>
    <scope>NUCLEOTIDE SEQUENCE</scope>
    <source>
        <strain evidence="10">LS3</strain>
    </source>
</reference>
<evidence type="ECO:0000256" key="1">
    <source>
        <dbReference type="ARBA" id="ARBA00004173"/>
    </source>
</evidence>
<dbReference type="NCBIfam" id="TIGR03625">
    <property type="entry name" value="L3_bact"/>
    <property type="match status" value="1"/>
</dbReference>
<dbReference type="GO" id="GO:0003735">
    <property type="term" value="F:structural constituent of ribosome"/>
    <property type="evidence" value="ECO:0007669"/>
    <property type="project" value="InterPro"/>
</dbReference>
<gene>
    <name evidence="10" type="ORF">GNLVRS02_ARAD1B00264g</name>
</gene>
<evidence type="ECO:0000256" key="5">
    <source>
        <dbReference type="ARBA" id="ARBA00023128"/>
    </source>
</evidence>
<keyword evidence="6 8" id="KW-0687">Ribonucleoprotein</keyword>
<keyword evidence="5" id="KW-0496">Mitochondrion</keyword>
<dbReference type="PROSITE" id="PS00474">
    <property type="entry name" value="RIBOSOMAL_L3"/>
    <property type="match status" value="1"/>
</dbReference>
<dbReference type="InterPro" id="IPR019927">
    <property type="entry name" value="Ribosomal_uL3_bac/org-type"/>
</dbReference>
<keyword evidence="4 8" id="KW-0689">Ribosomal protein</keyword>
<comment type="similarity">
    <text evidence="2 8">Belongs to the universal ribosomal protein uL3 family.</text>
</comment>
<sequence length="286" mass="31429">MQWLRPRAPLASVSGVRFYSTPRLTALSVAATMPSKTPTLFDSPKASHGRKFLRLRPGLVAVKRGMVPFFDEQGVRHSCTVLEVDRVQVTDVKTKAKHGYYAVQLGIGARKFSNVTRPMLGHFARAQVAPKSYVTEFRVRDRRGLLPLGTLLSADHFKIGQFVDLKSKTKGKGTQGVMRRWNFGGLRASHGTSKKHRSAGSTGMNQDPGRTLPHKKMAGRMGNRNNTIFNSQIMDVDAEKGIVLVKGHVSGPDGAYVKILDALKKPLPKDIYDAVDQAARAPEQSA</sequence>
<dbReference type="GO" id="GO:0006412">
    <property type="term" value="P:translation"/>
    <property type="evidence" value="ECO:0007669"/>
    <property type="project" value="InterPro"/>
</dbReference>
<dbReference type="EMBL" id="HG937692">
    <property type="protein sequence ID" value="CDP35897.1"/>
    <property type="molecule type" value="Genomic_DNA"/>
</dbReference>
<dbReference type="InterPro" id="IPR000597">
    <property type="entry name" value="Ribosomal_uL3"/>
</dbReference>
<dbReference type="GO" id="GO:0005762">
    <property type="term" value="C:mitochondrial large ribosomal subunit"/>
    <property type="evidence" value="ECO:0007669"/>
    <property type="project" value="TreeGrafter"/>
</dbReference>
<dbReference type="Pfam" id="PF00297">
    <property type="entry name" value="Ribosomal_L3"/>
    <property type="match status" value="1"/>
</dbReference>
<evidence type="ECO:0000256" key="3">
    <source>
        <dbReference type="ARBA" id="ARBA00022946"/>
    </source>
</evidence>
<dbReference type="InterPro" id="IPR009000">
    <property type="entry name" value="Transl_B-barrel_sf"/>
</dbReference>
<organism evidence="10">
    <name type="scientific">Blastobotrys adeninivorans</name>
    <name type="common">Yeast</name>
    <name type="synonym">Arxula adeninivorans</name>
    <dbReference type="NCBI Taxonomy" id="409370"/>
    <lineage>
        <taxon>Eukaryota</taxon>
        <taxon>Fungi</taxon>
        <taxon>Dikarya</taxon>
        <taxon>Ascomycota</taxon>
        <taxon>Saccharomycotina</taxon>
        <taxon>Dipodascomycetes</taxon>
        <taxon>Dipodascales</taxon>
        <taxon>Trichomonascaceae</taxon>
        <taxon>Blastobotrys</taxon>
    </lineage>
</organism>
<comment type="subcellular location">
    <subcellularLocation>
        <location evidence="1">Mitochondrion</location>
    </subcellularLocation>
</comment>
<dbReference type="FunFam" id="2.40.30.10:FF:000004">
    <property type="entry name" value="50S ribosomal protein L3"/>
    <property type="match status" value="1"/>
</dbReference>
<dbReference type="FunFam" id="3.30.160.810:FF:000001">
    <property type="entry name" value="50S ribosomal protein L3"/>
    <property type="match status" value="1"/>
</dbReference>
<proteinExistence type="inferred from homology"/>
<dbReference type="PANTHER" id="PTHR11229">
    <property type="entry name" value="50S RIBOSOMAL PROTEIN L3"/>
    <property type="match status" value="1"/>
</dbReference>
<dbReference type="Gene3D" id="3.30.160.810">
    <property type="match status" value="1"/>
</dbReference>
<evidence type="ECO:0000313" key="10">
    <source>
        <dbReference type="EMBL" id="CDP35897.1"/>
    </source>
</evidence>
<evidence type="ECO:0000256" key="4">
    <source>
        <dbReference type="ARBA" id="ARBA00022980"/>
    </source>
</evidence>
<dbReference type="Gene3D" id="2.40.30.10">
    <property type="entry name" value="Translation factors"/>
    <property type="match status" value="1"/>
</dbReference>
<dbReference type="PANTHER" id="PTHR11229:SF8">
    <property type="entry name" value="LARGE RIBOSOMAL SUBUNIT PROTEIN UL3M"/>
    <property type="match status" value="1"/>
</dbReference>
<accession>A0A060TAH3</accession>
<evidence type="ECO:0000256" key="8">
    <source>
        <dbReference type="RuleBase" id="RU003905"/>
    </source>
</evidence>
<keyword evidence="3" id="KW-0809">Transit peptide</keyword>